<evidence type="ECO:0000313" key="5">
    <source>
        <dbReference type="Proteomes" id="UP000441772"/>
    </source>
</evidence>
<feature type="compositionally biased region" description="Polar residues" evidence="2">
    <location>
        <begin position="71"/>
        <end position="87"/>
    </location>
</feature>
<feature type="domain" description="DUF5067" evidence="3">
    <location>
        <begin position="191"/>
        <end position="311"/>
    </location>
</feature>
<dbReference type="Proteomes" id="UP000441772">
    <property type="component" value="Unassembled WGS sequence"/>
</dbReference>
<sequence>MGLFGKHDDGYVSPFDVDDAPAYVDFSSADGVSDDTHDATHATDAASRHGSVDASTSARRDRAQQAASVSPNQQTSDHQTPYQQTPAEPSRRERQRTQRQSNVAQQAVQRNRQAVKQASRNRTTGHGGTRQTSASSKRNGKGVWIVALIVVIIFSTKLPQLVIGSLFGGGSDSDSSSFSSSAWNGPSHDDKPTKEKTGRVATYDGDSAEVTIAKAAAGPNDIAGQPTVIVTYHWRNTGEKTTTFSSFVMDRNVFQHGEGLIPTTLYNTKDSPIAGYDPRSTDTKVRAGEELDTTIAYRLIDKTTDLFVEANEADSLSEGIVSAFAISNDGTTFTQIDSTPLRKAPQASAEERKPLKPIHSYSADVLASITNVTRGPNDYNDNPTIIVTIDWVNTSEASEQLTSAADLTVTQNGRELDANYYMAPWPDGYEELSDTRRAQPGALARSTVSYKLDDANAPVKVTLKSRYGGHDTVTRTIKLPKE</sequence>
<evidence type="ECO:0000313" key="4">
    <source>
        <dbReference type="EMBL" id="KAB7790470.1"/>
    </source>
</evidence>
<feature type="region of interest" description="Disordered" evidence="2">
    <location>
        <begin position="1"/>
        <end position="138"/>
    </location>
</feature>
<protein>
    <recommendedName>
        <fullName evidence="3">DUF5067 domain-containing protein</fullName>
    </recommendedName>
</protein>
<feature type="domain" description="DUF5067" evidence="3">
    <location>
        <begin position="364"/>
        <end position="463"/>
    </location>
</feature>
<evidence type="ECO:0000259" key="3">
    <source>
        <dbReference type="Pfam" id="PF16729"/>
    </source>
</evidence>
<feature type="region of interest" description="Disordered" evidence="2">
    <location>
        <begin position="174"/>
        <end position="200"/>
    </location>
</feature>
<evidence type="ECO:0000256" key="2">
    <source>
        <dbReference type="SAM" id="MobiDB-lite"/>
    </source>
</evidence>
<name>A0A6I1GFQ3_9BIFI</name>
<feature type="compositionally biased region" description="Basic and acidic residues" evidence="2">
    <location>
        <begin position="1"/>
        <end position="10"/>
    </location>
</feature>
<gene>
    <name evidence="4" type="ORF">F7D09_0966</name>
</gene>
<reference evidence="4 5" key="1">
    <citation type="submission" date="2019-09" db="EMBL/GenBank/DDBJ databases">
        <title>Characterization of the phylogenetic diversity of two novel species belonging to the genus Bifidobacterium: Bifidobacterium cebidarum sp. nov. and Bifidobacterium leontopitheci sp. nov.</title>
        <authorList>
            <person name="Lugli G.A."/>
            <person name="Duranti S."/>
            <person name="Milani C."/>
            <person name="Turroni F."/>
            <person name="Ventura M."/>
        </authorList>
    </citation>
    <scope>NUCLEOTIDE SEQUENCE [LARGE SCALE GENOMIC DNA]</scope>
    <source>
        <strain evidence="4 5">LMG 31471</strain>
    </source>
</reference>
<dbReference type="RefSeq" id="WP_152234318.1">
    <property type="nucleotide sequence ID" value="NZ_JBHSKZ010000010.1"/>
</dbReference>
<accession>A0A6I1GFQ3</accession>
<organism evidence="4 5">
    <name type="scientific">Bifidobacterium leontopitheci</name>
    <dbReference type="NCBI Taxonomy" id="2650774"/>
    <lineage>
        <taxon>Bacteria</taxon>
        <taxon>Bacillati</taxon>
        <taxon>Actinomycetota</taxon>
        <taxon>Actinomycetes</taxon>
        <taxon>Bifidobacteriales</taxon>
        <taxon>Bifidobacteriaceae</taxon>
        <taxon>Bifidobacterium</taxon>
    </lineage>
</organism>
<feature type="compositionally biased region" description="Polar residues" evidence="2">
    <location>
        <begin position="120"/>
        <end position="137"/>
    </location>
</feature>
<dbReference type="InterPro" id="IPR031989">
    <property type="entry name" value="DUF5067"/>
</dbReference>
<dbReference type="AlphaFoldDB" id="A0A6I1GFQ3"/>
<comment type="caution">
    <text evidence="4">The sequence shown here is derived from an EMBL/GenBank/DDBJ whole genome shotgun (WGS) entry which is preliminary data.</text>
</comment>
<feature type="compositionally biased region" description="Basic and acidic residues" evidence="2">
    <location>
        <begin position="187"/>
        <end position="198"/>
    </location>
</feature>
<evidence type="ECO:0000256" key="1">
    <source>
        <dbReference type="ARBA" id="ARBA00022729"/>
    </source>
</evidence>
<dbReference type="InterPro" id="IPR029050">
    <property type="entry name" value="Immunoprotect_excell_Ig-like"/>
</dbReference>
<feature type="compositionally biased region" description="Basic and acidic residues" evidence="2">
    <location>
        <begin position="34"/>
        <end position="51"/>
    </location>
</feature>
<proteinExistence type="predicted"/>
<dbReference type="Gene3D" id="2.60.40.1240">
    <property type="match status" value="2"/>
</dbReference>
<dbReference type="Pfam" id="PF16729">
    <property type="entry name" value="DUF5067"/>
    <property type="match status" value="2"/>
</dbReference>
<keyword evidence="1" id="KW-0732">Signal</keyword>
<dbReference type="EMBL" id="WBVT01000011">
    <property type="protein sequence ID" value="KAB7790470.1"/>
    <property type="molecule type" value="Genomic_DNA"/>
</dbReference>
<keyword evidence="5" id="KW-1185">Reference proteome</keyword>
<feature type="compositionally biased region" description="Low complexity" evidence="2">
    <location>
        <begin position="98"/>
        <end position="118"/>
    </location>
</feature>